<sequence>MSSPLHLQHLKSCRIMYTTVLVVIADRRWVRTGRRQGPIRVPPFQLSPALFLGESGQDRH</sequence>
<dbReference type="InParanoid" id="A0A0D0E6N1"/>
<evidence type="ECO:0000313" key="2">
    <source>
        <dbReference type="Proteomes" id="UP000054538"/>
    </source>
</evidence>
<accession>A0A0D0E6N1</accession>
<evidence type="ECO:0000313" key="1">
    <source>
        <dbReference type="EMBL" id="KIL00727.1"/>
    </source>
</evidence>
<dbReference type="EMBL" id="KN824828">
    <property type="protein sequence ID" value="KIL00727.1"/>
    <property type="molecule type" value="Genomic_DNA"/>
</dbReference>
<gene>
    <name evidence="1" type="ORF">PAXRUDRAFT_798813</name>
</gene>
<name>A0A0D0E6N1_9AGAM</name>
<keyword evidence="2" id="KW-1185">Reference proteome</keyword>
<dbReference type="HOGENOM" id="CLU_2942475_0_0_1"/>
<dbReference type="Proteomes" id="UP000054538">
    <property type="component" value="Unassembled WGS sequence"/>
</dbReference>
<dbReference type="AlphaFoldDB" id="A0A0D0E6N1"/>
<reference evidence="1 2" key="1">
    <citation type="submission" date="2014-04" db="EMBL/GenBank/DDBJ databases">
        <authorList>
            <consortium name="DOE Joint Genome Institute"/>
            <person name="Kuo A."/>
            <person name="Kohler A."/>
            <person name="Jargeat P."/>
            <person name="Nagy L.G."/>
            <person name="Floudas D."/>
            <person name="Copeland A."/>
            <person name="Barry K.W."/>
            <person name="Cichocki N."/>
            <person name="Veneault-Fourrey C."/>
            <person name="LaButti K."/>
            <person name="Lindquist E.A."/>
            <person name="Lipzen A."/>
            <person name="Lundell T."/>
            <person name="Morin E."/>
            <person name="Murat C."/>
            <person name="Sun H."/>
            <person name="Tunlid A."/>
            <person name="Henrissat B."/>
            <person name="Grigoriev I.V."/>
            <person name="Hibbett D.S."/>
            <person name="Martin F."/>
            <person name="Nordberg H.P."/>
            <person name="Cantor M.N."/>
            <person name="Hua S.X."/>
        </authorList>
    </citation>
    <scope>NUCLEOTIDE SEQUENCE [LARGE SCALE GENOMIC DNA]</scope>
    <source>
        <strain evidence="1 2">Ve08.2h10</strain>
    </source>
</reference>
<reference evidence="2" key="2">
    <citation type="submission" date="2015-01" db="EMBL/GenBank/DDBJ databases">
        <title>Evolutionary Origins and Diversification of the Mycorrhizal Mutualists.</title>
        <authorList>
            <consortium name="DOE Joint Genome Institute"/>
            <consortium name="Mycorrhizal Genomics Consortium"/>
            <person name="Kohler A."/>
            <person name="Kuo A."/>
            <person name="Nagy L.G."/>
            <person name="Floudas D."/>
            <person name="Copeland A."/>
            <person name="Barry K.W."/>
            <person name="Cichocki N."/>
            <person name="Veneault-Fourrey C."/>
            <person name="LaButti K."/>
            <person name="Lindquist E.A."/>
            <person name="Lipzen A."/>
            <person name="Lundell T."/>
            <person name="Morin E."/>
            <person name="Murat C."/>
            <person name="Riley R."/>
            <person name="Ohm R."/>
            <person name="Sun H."/>
            <person name="Tunlid A."/>
            <person name="Henrissat B."/>
            <person name="Grigoriev I.V."/>
            <person name="Hibbett D.S."/>
            <person name="Martin F."/>
        </authorList>
    </citation>
    <scope>NUCLEOTIDE SEQUENCE [LARGE SCALE GENOMIC DNA]</scope>
    <source>
        <strain evidence="2">Ve08.2h10</strain>
    </source>
</reference>
<organism evidence="1 2">
    <name type="scientific">Paxillus rubicundulus Ve08.2h10</name>
    <dbReference type="NCBI Taxonomy" id="930991"/>
    <lineage>
        <taxon>Eukaryota</taxon>
        <taxon>Fungi</taxon>
        <taxon>Dikarya</taxon>
        <taxon>Basidiomycota</taxon>
        <taxon>Agaricomycotina</taxon>
        <taxon>Agaricomycetes</taxon>
        <taxon>Agaricomycetidae</taxon>
        <taxon>Boletales</taxon>
        <taxon>Paxilineae</taxon>
        <taxon>Paxillaceae</taxon>
        <taxon>Paxillus</taxon>
    </lineage>
</organism>
<protein>
    <submittedName>
        <fullName evidence="1">Uncharacterized protein</fullName>
    </submittedName>
</protein>
<proteinExistence type="predicted"/>